<dbReference type="GeneID" id="93046251"/>
<name>A0A174R9H3_9BACE</name>
<reference evidence="2 3" key="1">
    <citation type="submission" date="2015-09" db="EMBL/GenBank/DDBJ databases">
        <authorList>
            <consortium name="Pathogen Informatics"/>
        </authorList>
    </citation>
    <scope>NUCLEOTIDE SEQUENCE [LARGE SCALE GENOMIC DNA]</scope>
    <source>
        <strain evidence="2 3">2789STDY5834946</strain>
    </source>
</reference>
<proteinExistence type="predicted"/>
<dbReference type="RefSeq" id="WP_008766334.1">
    <property type="nucleotide sequence ID" value="NZ_CAXYLJ010000039.1"/>
</dbReference>
<dbReference type="AlphaFoldDB" id="A0A174R9H3"/>
<evidence type="ECO:0000259" key="1">
    <source>
        <dbReference type="PROSITE" id="PS51782"/>
    </source>
</evidence>
<dbReference type="Gene3D" id="3.10.350.10">
    <property type="entry name" value="LysM domain"/>
    <property type="match status" value="1"/>
</dbReference>
<organism evidence="2 3">
    <name type="scientific">Bacteroides caccae</name>
    <dbReference type="NCBI Taxonomy" id="47678"/>
    <lineage>
        <taxon>Bacteria</taxon>
        <taxon>Pseudomonadati</taxon>
        <taxon>Bacteroidota</taxon>
        <taxon>Bacteroidia</taxon>
        <taxon>Bacteroidales</taxon>
        <taxon>Bacteroidaceae</taxon>
        <taxon>Bacteroides</taxon>
    </lineage>
</organism>
<dbReference type="PROSITE" id="PS51782">
    <property type="entry name" value="LYSM"/>
    <property type="match status" value="1"/>
</dbReference>
<evidence type="ECO:0000313" key="2">
    <source>
        <dbReference type="EMBL" id="CUP79885.1"/>
    </source>
</evidence>
<accession>A0A174R9H3</accession>
<dbReference type="InterPro" id="IPR018392">
    <property type="entry name" value="LysM"/>
</dbReference>
<dbReference type="EMBL" id="CZBL01000003">
    <property type="protein sequence ID" value="CUP79885.1"/>
    <property type="molecule type" value="Genomic_DNA"/>
</dbReference>
<feature type="domain" description="LysM" evidence="1">
    <location>
        <begin position="1"/>
        <end position="48"/>
    </location>
</feature>
<dbReference type="CDD" id="cd00118">
    <property type="entry name" value="LysM"/>
    <property type="match status" value="1"/>
</dbReference>
<evidence type="ECO:0000313" key="3">
    <source>
        <dbReference type="Proteomes" id="UP000095725"/>
    </source>
</evidence>
<dbReference type="Proteomes" id="UP000095725">
    <property type="component" value="Unassembled WGS sequence"/>
</dbReference>
<gene>
    <name evidence="2" type="ORF">ERS852558_01011</name>
</gene>
<dbReference type="InterPro" id="IPR036779">
    <property type="entry name" value="LysM_dom_sf"/>
</dbReference>
<protein>
    <recommendedName>
        <fullName evidence="1">LysM domain-containing protein</fullName>
    </recommendedName>
</protein>
<sequence>MKTVVQAGQTLLDIAVQEYGTIEAAFMLARTNDMGITDTLQAGQEIETPEKVYNSELADYCQRNSVCPATSETASNAVRLRIFTEQFTEQFK</sequence>